<comment type="caution">
    <text evidence="2">The sequence shown here is derived from an EMBL/GenBank/DDBJ whole genome shotgun (WGS) entry which is preliminary data.</text>
</comment>
<evidence type="ECO:0000256" key="1">
    <source>
        <dbReference type="ARBA" id="ARBA00009981"/>
    </source>
</evidence>
<gene>
    <name evidence="3" type="ORF">DW860_02365</name>
    <name evidence="2" type="ORF">DXB36_10955</name>
</gene>
<dbReference type="EMBL" id="QSVB01000012">
    <property type="protein sequence ID" value="RGN89797.1"/>
    <property type="molecule type" value="Genomic_DNA"/>
</dbReference>
<reference evidence="4 5" key="1">
    <citation type="submission" date="2018-08" db="EMBL/GenBank/DDBJ databases">
        <title>A genome reference for cultivated species of the human gut microbiota.</title>
        <authorList>
            <person name="Zou Y."/>
            <person name="Xue W."/>
            <person name="Luo G."/>
        </authorList>
    </citation>
    <scope>NUCLEOTIDE SEQUENCE [LARGE SCALE GENOMIC DNA]</scope>
    <source>
        <strain evidence="3 5">AM37-5</strain>
        <strain evidence="2 4">OM03-2</strain>
    </source>
</reference>
<protein>
    <recommendedName>
        <fullName evidence="6">Antitoxin</fullName>
    </recommendedName>
</protein>
<dbReference type="EMBL" id="QSHK01000001">
    <property type="protein sequence ID" value="RHC10903.1"/>
    <property type="molecule type" value="Genomic_DNA"/>
</dbReference>
<dbReference type="Proteomes" id="UP000260841">
    <property type="component" value="Unassembled WGS sequence"/>
</dbReference>
<sequence>MVTRKNNENVVMMPEEVYNNLMENIHVMGNKETIERTGK</sequence>
<evidence type="ECO:0008006" key="6">
    <source>
        <dbReference type="Google" id="ProtNLM"/>
    </source>
</evidence>
<name>A0A3E5EM79_9FIRM</name>
<dbReference type="Gene3D" id="3.40.1620.10">
    <property type="entry name" value="YefM-like domain"/>
    <property type="match status" value="1"/>
</dbReference>
<comment type="similarity">
    <text evidence="1">Belongs to the phD/YefM antitoxin family.</text>
</comment>
<evidence type="ECO:0000313" key="4">
    <source>
        <dbReference type="Proteomes" id="UP000260841"/>
    </source>
</evidence>
<dbReference type="SUPFAM" id="SSF143120">
    <property type="entry name" value="YefM-like"/>
    <property type="match status" value="1"/>
</dbReference>
<organism evidence="2 4">
    <name type="scientific">Dorea formicigenerans</name>
    <dbReference type="NCBI Taxonomy" id="39486"/>
    <lineage>
        <taxon>Bacteria</taxon>
        <taxon>Bacillati</taxon>
        <taxon>Bacillota</taxon>
        <taxon>Clostridia</taxon>
        <taxon>Lachnospirales</taxon>
        <taxon>Lachnospiraceae</taxon>
        <taxon>Dorea</taxon>
    </lineage>
</organism>
<dbReference type="Proteomes" id="UP000284742">
    <property type="component" value="Unassembled WGS sequence"/>
</dbReference>
<proteinExistence type="inferred from homology"/>
<evidence type="ECO:0000313" key="3">
    <source>
        <dbReference type="EMBL" id="RHC10903.1"/>
    </source>
</evidence>
<dbReference type="AlphaFoldDB" id="A0A3E5EM79"/>
<evidence type="ECO:0000313" key="5">
    <source>
        <dbReference type="Proteomes" id="UP000284742"/>
    </source>
</evidence>
<accession>A0A3E5EM79</accession>
<dbReference type="InterPro" id="IPR036165">
    <property type="entry name" value="YefM-like_sf"/>
</dbReference>
<evidence type="ECO:0000313" key="2">
    <source>
        <dbReference type="EMBL" id="RGN89797.1"/>
    </source>
</evidence>